<evidence type="ECO:0000313" key="2">
    <source>
        <dbReference type="Proteomes" id="UP000239415"/>
    </source>
</evidence>
<sequence length="161" mass="17271">MAADLRALLWNAADHGDTPHLPVVPLPAGLVLLPLTGDVIATVTGGDRGDPPVDGFYELTTPIAGWARRHSHHGTVAYLHSEFFGSGGFQAAVAWKHGDVVWGPLFTATSPGEAEDHYTVAGDHRDMAANVLLRHLGVDRGEAFDEYAAAGLQQQRWTGDW</sequence>
<dbReference type="Proteomes" id="UP000239415">
    <property type="component" value="Unassembled WGS sequence"/>
</dbReference>
<dbReference type="EMBL" id="PVMZ01000004">
    <property type="protein sequence ID" value="PRX22663.1"/>
    <property type="molecule type" value="Genomic_DNA"/>
</dbReference>
<name>A0A2T0KGV1_9ACTN</name>
<dbReference type="RefSeq" id="WP_106317509.1">
    <property type="nucleotide sequence ID" value="NZ_BOMO01000020.1"/>
</dbReference>
<proteinExistence type="predicted"/>
<dbReference type="OrthoDB" id="185939at2"/>
<gene>
    <name evidence="1" type="ORF">CLV67_104191</name>
</gene>
<dbReference type="AlphaFoldDB" id="A0A2T0KGV1"/>
<accession>A0A2T0KGV1</accession>
<reference evidence="1 2" key="1">
    <citation type="submission" date="2018-03" db="EMBL/GenBank/DDBJ databases">
        <title>Genomic Encyclopedia of Archaeal and Bacterial Type Strains, Phase II (KMG-II): from individual species to whole genera.</title>
        <authorList>
            <person name="Goeker M."/>
        </authorList>
    </citation>
    <scope>NUCLEOTIDE SEQUENCE [LARGE SCALE GENOMIC DNA]</scope>
    <source>
        <strain evidence="1 2">DSM 43146</strain>
    </source>
</reference>
<keyword evidence="2" id="KW-1185">Reference proteome</keyword>
<organism evidence="1 2">
    <name type="scientific">Actinoplanes italicus</name>
    <dbReference type="NCBI Taxonomy" id="113567"/>
    <lineage>
        <taxon>Bacteria</taxon>
        <taxon>Bacillati</taxon>
        <taxon>Actinomycetota</taxon>
        <taxon>Actinomycetes</taxon>
        <taxon>Micromonosporales</taxon>
        <taxon>Micromonosporaceae</taxon>
        <taxon>Actinoplanes</taxon>
    </lineage>
</organism>
<comment type="caution">
    <text evidence="1">The sequence shown here is derived from an EMBL/GenBank/DDBJ whole genome shotgun (WGS) entry which is preliminary data.</text>
</comment>
<evidence type="ECO:0000313" key="1">
    <source>
        <dbReference type="EMBL" id="PRX22663.1"/>
    </source>
</evidence>
<protein>
    <submittedName>
        <fullName evidence="1">Uncharacterized protein</fullName>
    </submittedName>
</protein>